<proteinExistence type="predicted"/>
<feature type="signal peptide" evidence="1">
    <location>
        <begin position="1"/>
        <end position="19"/>
    </location>
</feature>
<dbReference type="PROSITE" id="PS51257">
    <property type="entry name" value="PROKAR_LIPOPROTEIN"/>
    <property type="match status" value="1"/>
</dbReference>
<name>A0A9J7DY63_SPOLT</name>
<evidence type="ECO:0000313" key="3">
    <source>
        <dbReference type="RefSeq" id="XP_022818449.1"/>
    </source>
</evidence>
<dbReference type="GeneID" id="111350952"/>
<dbReference type="OrthoDB" id="6818903at2759"/>
<sequence length="139" mass="15497">MRSFIIITVLSAFAACYSAAVLPREEEMVTIIYDDKSPNGTILSRADFNARSHQGWVLLSETNDFVPAVEGQVQSVGVFYRANFGVRIDRLVITTYGHLIPDVDRTPLGSNKMIVILTSRPGELIRSTIETYKRDNISS</sequence>
<dbReference type="AlphaFoldDB" id="A0A9J7DY63"/>
<feature type="chain" id="PRO_5039928711" evidence="1">
    <location>
        <begin position="20"/>
        <end position="139"/>
    </location>
</feature>
<protein>
    <submittedName>
        <fullName evidence="3">Uncharacterized protein LOC111350952</fullName>
    </submittedName>
</protein>
<accession>A0A9J7DY63</accession>
<keyword evidence="2" id="KW-1185">Reference proteome</keyword>
<evidence type="ECO:0000256" key="1">
    <source>
        <dbReference type="SAM" id="SignalP"/>
    </source>
</evidence>
<keyword evidence="1" id="KW-0732">Signal</keyword>
<organism evidence="2 3">
    <name type="scientific">Spodoptera litura</name>
    <name type="common">Asian cotton leafworm</name>
    <dbReference type="NCBI Taxonomy" id="69820"/>
    <lineage>
        <taxon>Eukaryota</taxon>
        <taxon>Metazoa</taxon>
        <taxon>Ecdysozoa</taxon>
        <taxon>Arthropoda</taxon>
        <taxon>Hexapoda</taxon>
        <taxon>Insecta</taxon>
        <taxon>Pterygota</taxon>
        <taxon>Neoptera</taxon>
        <taxon>Endopterygota</taxon>
        <taxon>Lepidoptera</taxon>
        <taxon>Glossata</taxon>
        <taxon>Ditrysia</taxon>
        <taxon>Noctuoidea</taxon>
        <taxon>Noctuidae</taxon>
        <taxon>Amphipyrinae</taxon>
        <taxon>Spodoptera</taxon>
    </lineage>
</organism>
<gene>
    <name evidence="3" type="primary">LOC111350952</name>
</gene>
<evidence type="ECO:0000313" key="2">
    <source>
        <dbReference type="Proteomes" id="UP000301870"/>
    </source>
</evidence>
<dbReference type="Proteomes" id="UP000301870">
    <property type="component" value="Chromosome 12"/>
</dbReference>
<reference evidence="3" key="1">
    <citation type="submission" date="2025-08" db="UniProtKB">
        <authorList>
            <consortium name="RefSeq"/>
        </authorList>
    </citation>
    <scope>IDENTIFICATION</scope>
    <source>
        <strain evidence="3">Ishihara</strain>
        <tissue evidence="3">Whole body</tissue>
    </source>
</reference>
<dbReference type="RefSeq" id="XP_022818449.1">
    <property type="nucleotide sequence ID" value="XM_022962681.1"/>
</dbReference>
<dbReference type="KEGG" id="sliu:111350952"/>